<dbReference type="Proteomes" id="UP000199707">
    <property type="component" value="Unassembled WGS sequence"/>
</dbReference>
<dbReference type="CDD" id="cd05262">
    <property type="entry name" value="SDR_a7"/>
    <property type="match status" value="1"/>
</dbReference>
<dbReference type="Pfam" id="PF01370">
    <property type="entry name" value="Epimerase"/>
    <property type="match status" value="1"/>
</dbReference>
<dbReference type="GO" id="GO:0004029">
    <property type="term" value="F:aldehyde dehydrogenase (NAD+) activity"/>
    <property type="evidence" value="ECO:0007669"/>
    <property type="project" value="TreeGrafter"/>
</dbReference>
<gene>
    <name evidence="2" type="ORF">SAMN02799620_06253</name>
</gene>
<dbReference type="GO" id="GO:0005737">
    <property type="term" value="C:cytoplasm"/>
    <property type="evidence" value="ECO:0007669"/>
    <property type="project" value="TreeGrafter"/>
</dbReference>
<proteinExistence type="predicted"/>
<evidence type="ECO:0000259" key="1">
    <source>
        <dbReference type="Pfam" id="PF01370"/>
    </source>
</evidence>
<dbReference type="STRING" id="1502745.SAMN02799620_06253"/>
<dbReference type="RefSeq" id="WP_090364710.1">
    <property type="nucleotide sequence ID" value="NZ_FMUB01000022.1"/>
</dbReference>
<dbReference type="AlphaFoldDB" id="A0A1G4X270"/>
<dbReference type="PANTHER" id="PTHR48079:SF6">
    <property type="entry name" value="NAD(P)-BINDING DOMAIN-CONTAINING PROTEIN-RELATED"/>
    <property type="match status" value="1"/>
</dbReference>
<accession>A0A1G4X270</accession>
<dbReference type="InterPro" id="IPR036291">
    <property type="entry name" value="NAD(P)-bd_dom_sf"/>
</dbReference>
<dbReference type="InterPro" id="IPR001509">
    <property type="entry name" value="Epimerase_deHydtase"/>
</dbReference>
<evidence type="ECO:0000313" key="3">
    <source>
        <dbReference type="Proteomes" id="UP000199707"/>
    </source>
</evidence>
<organism evidence="2 3">
    <name type="scientific">Mycolicibacterium fluoranthenivorans</name>
    <dbReference type="NCBI Taxonomy" id="258505"/>
    <lineage>
        <taxon>Bacteria</taxon>
        <taxon>Bacillati</taxon>
        <taxon>Actinomycetota</taxon>
        <taxon>Actinomycetes</taxon>
        <taxon>Mycobacteriales</taxon>
        <taxon>Mycobacteriaceae</taxon>
        <taxon>Mycolicibacterium</taxon>
    </lineage>
</organism>
<dbReference type="SUPFAM" id="SSF51735">
    <property type="entry name" value="NAD(P)-binding Rossmann-fold domains"/>
    <property type="match status" value="1"/>
</dbReference>
<dbReference type="Gene3D" id="3.40.50.720">
    <property type="entry name" value="NAD(P)-binding Rossmann-like Domain"/>
    <property type="match status" value="1"/>
</dbReference>
<feature type="domain" description="NAD-dependent epimerase/dehydratase" evidence="1">
    <location>
        <begin position="3"/>
        <end position="78"/>
    </location>
</feature>
<name>A0A1G4X270_9MYCO</name>
<evidence type="ECO:0000313" key="2">
    <source>
        <dbReference type="EMBL" id="SCX34197.1"/>
    </source>
</evidence>
<sequence>MRIFVTGASGFVGSAVVAELVGAGHEVTGLARSPESADAVAAAGAVPHRGDLTDLAGLRAAAEDADAVAHLAFHHDFTDFERASAMDQAAIAALGEALAGSNRPLVVTSGMAVVSSAGLITEADPAAPGIPRQSEAAALGFAQRGVHALAVRLPPTVHGKGDHGFVPRLIDIARETGVAAYPADGANRWPAVHRFDAARAFRLALESDIPAGSIVHAVAEEGIPTRVIAETIGAHLDLPVRSAQPDHFGWLGAFFALDLAASSAHTRKVLGWQPTEIGLMDDLAQGHYFTPRP</sequence>
<protein>
    <submittedName>
        <fullName evidence="2">Nucleoside-diphosphate-sugar epimerase</fullName>
    </submittedName>
</protein>
<dbReference type="InterPro" id="IPR051783">
    <property type="entry name" value="NAD(P)-dependent_oxidoreduct"/>
</dbReference>
<reference evidence="3" key="1">
    <citation type="submission" date="2016-10" db="EMBL/GenBank/DDBJ databases">
        <authorList>
            <person name="Varghese N."/>
            <person name="Submissions S."/>
        </authorList>
    </citation>
    <scope>NUCLEOTIDE SEQUENCE [LARGE SCALE GENOMIC DNA]</scope>
    <source>
        <strain evidence="3">UNC267MFSha1.1M11</strain>
    </source>
</reference>
<dbReference type="EMBL" id="FMUB01000022">
    <property type="protein sequence ID" value="SCX34197.1"/>
    <property type="molecule type" value="Genomic_DNA"/>
</dbReference>
<dbReference type="PANTHER" id="PTHR48079">
    <property type="entry name" value="PROTEIN YEEZ"/>
    <property type="match status" value="1"/>
</dbReference>